<dbReference type="STRING" id="1447883.A0A2B7Y1R7"/>
<dbReference type="GO" id="GO:0016616">
    <property type="term" value="F:oxidoreductase activity, acting on the CH-OH group of donors, NAD or NADP as acceptor"/>
    <property type="evidence" value="ECO:0007669"/>
    <property type="project" value="InterPro"/>
</dbReference>
<evidence type="ECO:0000259" key="3">
    <source>
        <dbReference type="Pfam" id="PF01073"/>
    </source>
</evidence>
<protein>
    <recommendedName>
        <fullName evidence="3">3-beta hydroxysteroid dehydrogenase/isomerase domain-containing protein</fullName>
    </recommendedName>
</protein>
<dbReference type="PANTHER" id="PTHR43245">
    <property type="entry name" value="BIFUNCTIONAL POLYMYXIN RESISTANCE PROTEIN ARNA"/>
    <property type="match status" value="1"/>
</dbReference>
<dbReference type="EMBL" id="PDNA01000091">
    <property type="protein sequence ID" value="PGH14657.1"/>
    <property type="molecule type" value="Genomic_DNA"/>
</dbReference>
<feature type="domain" description="3-beta hydroxysteroid dehydrogenase/isomerase" evidence="3">
    <location>
        <begin position="91"/>
        <end position="328"/>
    </location>
</feature>
<comment type="similarity">
    <text evidence="1">Belongs to the 3-beta-HSD family.</text>
</comment>
<dbReference type="GO" id="GO:0006694">
    <property type="term" value="P:steroid biosynthetic process"/>
    <property type="evidence" value="ECO:0007669"/>
    <property type="project" value="InterPro"/>
</dbReference>
<comment type="caution">
    <text evidence="4">The sequence shown here is derived from an EMBL/GenBank/DDBJ whole genome shotgun (WGS) entry which is preliminary data.</text>
</comment>
<sequence length="423" mass="46839">MAAAPREIELGSVLVVGGCGFLGAHVVDHLLNFPSEGSITTDSTGNIASNILGANGKPDPRFSIPQLQGRFPSYKNTKVSVLDLRTANNRQPGADYYDGDIMSIESLLEIFRKVKPNVVINTVSPPMLDGQREMLYSVNVNGTRNLLDVASGKKGDWGAVCRAFVYTSSSSVVHDSSSDLIRADERWPLIVGDLQKEYYTETKALAEELVLKYNDPSPNGMLTAAIRPAGIFGERDATITFKFIEHCTQSSPRVLRMQLGDNDNLFDFTYVGNIAYSHMLAAERLLASHNRYKAGNAAPLSHERVDGEAFNITNDSPVYFWDMPHAIWALTNRFVEPNQVYALPEGILSSVGWILEGAFGLFGKRPRLTRQAVRYSCMTRYYSCNKAKSRLLYVPVVDLDEGVKRAVRYVLEKDQAVLAKKAL</sequence>
<keyword evidence="5" id="KW-1185">Reference proteome</keyword>
<dbReference type="Pfam" id="PF01073">
    <property type="entry name" value="3Beta_HSD"/>
    <property type="match status" value="1"/>
</dbReference>
<evidence type="ECO:0000256" key="2">
    <source>
        <dbReference type="ARBA" id="ARBA00023002"/>
    </source>
</evidence>
<dbReference type="Gene3D" id="3.40.50.720">
    <property type="entry name" value="NAD(P)-binding Rossmann-like Domain"/>
    <property type="match status" value="1"/>
</dbReference>
<dbReference type="Proteomes" id="UP000224634">
    <property type="component" value="Unassembled WGS sequence"/>
</dbReference>
<keyword evidence="2" id="KW-0560">Oxidoreductase</keyword>
<organism evidence="4 5">
    <name type="scientific">Polytolypa hystricis (strain UAMH7299)</name>
    <dbReference type="NCBI Taxonomy" id="1447883"/>
    <lineage>
        <taxon>Eukaryota</taxon>
        <taxon>Fungi</taxon>
        <taxon>Dikarya</taxon>
        <taxon>Ascomycota</taxon>
        <taxon>Pezizomycotina</taxon>
        <taxon>Eurotiomycetes</taxon>
        <taxon>Eurotiomycetidae</taxon>
        <taxon>Onygenales</taxon>
        <taxon>Onygenales incertae sedis</taxon>
        <taxon>Polytolypa</taxon>
    </lineage>
</organism>
<gene>
    <name evidence="4" type="ORF">AJ80_05838</name>
</gene>
<dbReference type="OrthoDB" id="10058185at2759"/>
<proteinExistence type="inferred from homology"/>
<evidence type="ECO:0000313" key="5">
    <source>
        <dbReference type="Proteomes" id="UP000224634"/>
    </source>
</evidence>
<dbReference type="PANTHER" id="PTHR43245:SF51">
    <property type="entry name" value="SHORT CHAIN DEHYDROGENASE_REDUCTASE FAMILY 42E, MEMBER 2"/>
    <property type="match status" value="1"/>
</dbReference>
<evidence type="ECO:0000313" key="4">
    <source>
        <dbReference type="EMBL" id="PGH14657.1"/>
    </source>
</evidence>
<evidence type="ECO:0000256" key="1">
    <source>
        <dbReference type="ARBA" id="ARBA00009219"/>
    </source>
</evidence>
<name>A0A2B7Y1R7_POLH7</name>
<dbReference type="InterPro" id="IPR036291">
    <property type="entry name" value="NAD(P)-bd_dom_sf"/>
</dbReference>
<dbReference type="InterPro" id="IPR050177">
    <property type="entry name" value="Lipid_A_modif_metabolic_enz"/>
</dbReference>
<reference evidence="4 5" key="1">
    <citation type="submission" date="2017-10" db="EMBL/GenBank/DDBJ databases">
        <title>Comparative genomics in systemic dimorphic fungi from Ajellomycetaceae.</title>
        <authorList>
            <person name="Munoz J.F."/>
            <person name="Mcewen J.G."/>
            <person name="Clay O.K."/>
            <person name="Cuomo C.A."/>
        </authorList>
    </citation>
    <scope>NUCLEOTIDE SEQUENCE [LARGE SCALE GENOMIC DNA]</scope>
    <source>
        <strain evidence="4 5">UAMH7299</strain>
    </source>
</reference>
<accession>A0A2B7Y1R7</accession>
<dbReference type="AlphaFoldDB" id="A0A2B7Y1R7"/>
<dbReference type="SUPFAM" id="SSF51735">
    <property type="entry name" value="NAD(P)-binding Rossmann-fold domains"/>
    <property type="match status" value="1"/>
</dbReference>
<dbReference type="InterPro" id="IPR002225">
    <property type="entry name" value="3Beta_OHSteriod_DH/Estase"/>
</dbReference>